<feature type="transmembrane region" description="Helical" evidence="2">
    <location>
        <begin position="59"/>
        <end position="79"/>
    </location>
</feature>
<evidence type="ECO:0000313" key="4">
    <source>
        <dbReference type="Proteomes" id="UP000295662"/>
    </source>
</evidence>
<protein>
    <recommendedName>
        <fullName evidence="5">Prepilin-type N-terminal cleavage/methylation domain-containing protein</fullName>
    </recommendedName>
</protein>
<proteinExistence type="predicted"/>
<evidence type="ECO:0000256" key="1">
    <source>
        <dbReference type="SAM" id="MobiDB-lite"/>
    </source>
</evidence>
<dbReference type="Proteomes" id="UP000295662">
    <property type="component" value="Unassembled WGS sequence"/>
</dbReference>
<feature type="region of interest" description="Disordered" evidence="1">
    <location>
        <begin position="435"/>
        <end position="454"/>
    </location>
</feature>
<gene>
    <name evidence="3" type="ORF">EI77_02905</name>
</gene>
<evidence type="ECO:0000256" key="2">
    <source>
        <dbReference type="SAM" id="Phobius"/>
    </source>
</evidence>
<dbReference type="PROSITE" id="PS51257">
    <property type="entry name" value="PROKAR_LIPOPROTEIN"/>
    <property type="match status" value="1"/>
</dbReference>
<name>A0A4R7RXI3_9BACT</name>
<comment type="caution">
    <text evidence="3">The sequence shown here is derived from an EMBL/GenBank/DDBJ whole genome shotgun (WGS) entry which is preliminary data.</text>
</comment>
<feature type="transmembrane region" description="Helical" evidence="2">
    <location>
        <begin position="245"/>
        <end position="266"/>
    </location>
</feature>
<dbReference type="OrthoDB" id="9985855at2"/>
<organism evidence="3 4">
    <name type="scientific">Prosthecobacter fusiformis</name>
    <dbReference type="NCBI Taxonomy" id="48464"/>
    <lineage>
        <taxon>Bacteria</taxon>
        <taxon>Pseudomonadati</taxon>
        <taxon>Verrucomicrobiota</taxon>
        <taxon>Verrucomicrobiia</taxon>
        <taxon>Verrucomicrobiales</taxon>
        <taxon>Verrucomicrobiaceae</taxon>
        <taxon>Prosthecobacter</taxon>
    </lineage>
</organism>
<dbReference type="SUPFAM" id="SSF54523">
    <property type="entry name" value="Pili subunits"/>
    <property type="match status" value="1"/>
</dbReference>
<keyword evidence="2" id="KW-0472">Membrane</keyword>
<dbReference type="EMBL" id="SOCA01000005">
    <property type="protein sequence ID" value="TDU69257.1"/>
    <property type="molecule type" value="Genomic_DNA"/>
</dbReference>
<dbReference type="InterPro" id="IPR045584">
    <property type="entry name" value="Pilin-like"/>
</dbReference>
<keyword evidence="4" id="KW-1185">Reference proteome</keyword>
<sequence>MASNWKLTNRVWHANLGMLAAITLGIIALSCPFIAHKWEAGKFLMEIHYGKFLPAQTRWIWIDSQGLLLGFLVVSGVLMHRKSVKKAASTAADDPAVAGSSVTILSLGDDAPALAFANGAEQIGLRAFRGQPEALKNLDLTLERWLVLTHGGRTEPAHIASLTESVSALKKGSLKRLEFAIESGAEAPLADLIAALTAAGAKAMKLDKSPAAWQPTVIEHLRTQSPTLKARPAAKVRPVVKPASGFTVLEILITMVIITVLISVTASSFQSLKRKDGVHDAALEFAQILREARQMAKRQNTLVRVALTAPVMTGVLNDFGLTEDDLRPGCGVYAFRVPADQLEPVAFTQPTTAFEKNASLRETSPLTRVPLPRSLIGGWTQAPGHAGWHRWNEHVWIGGPVMEQYLKGDFESYSSLMLYQPSTTWAAERNEDDRSISPFSTYPPEMQRTPYRHPPRPTALALAESEEVTLDDGTQIPAQEIWGTAPVVQWSEVNSENDLPMAAVDFTPEGRLAGTVLTEVEFHFRPGPEREPLYKVIIRSHDGEVHIE</sequence>
<keyword evidence="2" id="KW-1133">Transmembrane helix</keyword>
<dbReference type="RefSeq" id="WP_133795952.1">
    <property type="nucleotide sequence ID" value="NZ_SOCA01000005.1"/>
</dbReference>
<dbReference type="AlphaFoldDB" id="A0A4R7RXI3"/>
<evidence type="ECO:0008006" key="5">
    <source>
        <dbReference type="Google" id="ProtNLM"/>
    </source>
</evidence>
<keyword evidence="2" id="KW-0812">Transmembrane</keyword>
<reference evidence="3 4" key="1">
    <citation type="submission" date="2019-03" db="EMBL/GenBank/DDBJ databases">
        <title>Genomic Encyclopedia of Archaeal and Bacterial Type Strains, Phase II (KMG-II): from individual species to whole genera.</title>
        <authorList>
            <person name="Goeker M."/>
        </authorList>
    </citation>
    <scope>NUCLEOTIDE SEQUENCE [LARGE SCALE GENOMIC DNA]</scope>
    <source>
        <strain evidence="3 4">ATCC 25309</strain>
    </source>
</reference>
<evidence type="ECO:0000313" key="3">
    <source>
        <dbReference type="EMBL" id="TDU69257.1"/>
    </source>
</evidence>
<accession>A0A4R7RXI3</accession>
<feature type="transmembrane region" description="Helical" evidence="2">
    <location>
        <begin position="12"/>
        <end position="35"/>
    </location>
</feature>